<feature type="transmembrane region" description="Helical" evidence="8">
    <location>
        <begin position="29"/>
        <end position="51"/>
    </location>
</feature>
<reference evidence="9" key="1">
    <citation type="journal article" name="DNA Res.">
        <title>The physiological potential of anammox bacteria as revealed by their core genome structure.</title>
        <authorList>
            <person name="Okubo T."/>
            <person name="Toyoda A."/>
            <person name="Fukuhara K."/>
            <person name="Uchiyama I."/>
            <person name="Harigaya Y."/>
            <person name="Kuroiwa M."/>
            <person name="Suzuki T."/>
            <person name="Murakami Y."/>
            <person name="Suwa Y."/>
            <person name="Takami H."/>
        </authorList>
    </citation>
    <scope>NUCLEOTIDE SEQUENCE</scope>
    <source>
        <strain evidence="9">317325-3</strain>
    </source>
</reference>
<keyword evidence="3" id="KW-0813">Transport</keyword>
<feature type="transmembrane region" description="Helical" evidence="8">
    <location>
        <begin position="243"/>
        <end position="263"/>
    </location>
</feature>
<feature type="transmembrane region" description="Helical" evidence="8">
    <location>
        <begin position="58"/>
        <end position="82"/>
    </location>
</feature>
<evidence type="ECO:0000256" key="4">
    <source>
        <dbReference type="ARBA" id="ARBA00022475"/>
    </source>
</evidence>
<dbReference type="KEGG" id="ddz:DSYM_26790"/>
<dbReference type="GO" id="GO:0005886">
    <property type="term" value="C:plasma membrane"/>
    <property type="evidence" value="ECO:0007669"/>
    <property type="project" value="UniProtKB-SubCell"/>
</dbReference>
<keyword evidence="7 8" id="KW-0472">Membrane</keyword>
<comment type="subcellular location">
    <subcellularLocation>
        <location evidence="1">Cell membrane</location>
        <topology evidence="1">Multi-pass membrane protein</topology>
    </subcellularLocation>
</comment>
<protein>
    <submittedName>
        <fullName evidence="9">Transporter</fullName>
    </submittedName>
</protein>
<evidence type="ECO:0000256" key="6">
    <source>
        <dbReference type="ARBA" id="ARBA00022989"/>
    </source>
</evidence>
<dbReference type="Gene3D" id="1.20.1530.20">
    <property type="match status" value="1"/>
</dbReference>
<feature type="transmembrane region" description="Helical" evidence="8">
    <location>
        <begin position="275"/>
        <end position="295"/>
    </location>
</feature>
<accession>A0A809R307</accession>
<keyword evidence="5 8" id="KW-0812">Transmembrane</keyword>
<dbReference type="PANTHER" id="PTHR36838:SF4">
    <property type="entry name" value="AUXIN EFFLUX CARRIER FAMILY PROTEIN"/>
    <property type="match status" value="1"/>
</dbReference>
<evidence type="ECO:0000256" key="1">
    <source>
        <dbReference type="ARBA" id="ARBA00004651"/>
    </source>
</evidence>
<dbReference type="GO" id="GO:0055085">
    <property type="term" value="P:transmembrane transport"/>
    <property type="evidence" value="ECO:0007669"/>
    <property type="project" value="InterPro"/>
</dbReference>
<keyword evidence="4" id="KW-1003">Cell membrane</keyword>
<name>A0A809R307_9PROT</name>
<gene>
    <name evidence="9" type="ORF">DSYM_26790</name>
</gene>
<dbReference type="Proteomes" id="UP000662914">
    <property type="component" value="Chromosome"/>
</dbReference>
<feature type="transmembrane region" description="Helical" evidence="8">
    <location>
        <begin position="121"/>
        <end position="143"/>
    </location>
</feature>
<evidence type="ECO:0000256" key="2">
    <source>
        <dbReference type="ARBA" id="ARBA00010145"/>
    </source>
</evidence>
<evidence type="ECO:0000256" key="7">
    <source>
        <dbReference type="ARBA" id="ARBA00023136"/>
    </source>
</evidence>
<dbReference type="InterPro" id="IPR004776">
    <property type="entry name" value="Mem_transp_PIN-like"/>
</dbReference>
<dbReference type="Pfam" id="PF03547">
    <property type="entry name" value="Mem_trans"/>
    <property type="match status" value="1"/>
</dbReference>
<evidence type="ECO:0000256" key="8">
    <source>
        <dbReference type="SAM" id="Phobius"/>
    </source>
</evidence>
<dbReference type="InterPro" id="IPR038770">
    <property type="entry name" value="Na+/solute_symporter_sf"/>
</dbReference>
<feature type="transmembrane region" description="Helical" evidence="8">
    <location>
        <begin position="184"/>
        <end position="204"/>
    </location>
</feature>
<dbReference type="AlphaFoldDB" id="A0A809R307"/>
<feature type="transmembrane region" description="Helical" evidence="8">
    <location>
        <begin position="216"/>
        <end position="237"/>
    </location>
</feature>
<organism evidence="9 10">
    <name type="scientific">Candidatus Desulfobacillus denitrificans</name>
    <dbReference type="NCBI Taxonomy" id="2608985"/>
    <lineage>
        <taxon>Bacteria</taxon>
        <taxon>Pseudomonadati</taxon>
        <taxon>Pseudomonadota</taxon>
        <taxon>Betaproteobacteria</taxon>
        <taxon>Candidatus Desulfobacillus</taxon>
    </lineage>
</organism>
<sequence>MSSILLLLPDFALILLGFGLRRAMHLGDHFWSGLEKLVYFVLFPALLFHAIARTRIDFAAAAPFVVSGLAAMGGGMLLGLLARPLFGPRPMVFASQFQCAYRFNSYIGLAVAAKLHGEAGIVAMGILIGAMVPLANLASVWMLARHGQLGVLREIVRNPLILATFSGLLFNLGGGVLPEVAGHFLGRLSEASIALGLLAVGAALRLRGESGRHLPSAYLLGVKLLAVPAIAWAAASALGLKGVYFDVAVMFGALPTASSAYILAMRMGGDGAGVAWLISASTLGAMLTMPVWLAMLGAA</sequence>
<evidence type="ECO:0000313" key="9">
    <source>
        <dbReference type="EMBL" id="BBO21980.1"/>
    </source>
</evidence>
<evidence type="ECO:0000313" key="10">
    <source>
        <dbReference type="Proteomes" id="UP000662914"/>
    </source>
</evidence>
<evidence type="ECO:0000256" key="5">
    <source>
        <dbReference type="ARBA" id="ARBA00022692"/>
    </source>
</evidence>
<feature type="transmembrane region" description="Helical" evidence="8">
    <location>
        <begin position="155"/>
        <end position="172"/>
    </location>
</feature>
<keyword evidence="6 8" id="KW-1133">Transmembrane helix</keyword>
<proteinExistence type="inferred from homology"/>
<dbReference type="PANTHER" id="PTHR36838">
    <property type="entry name" value="AUXIN EFFLUX CARRIER FAMILY PROTEIN"/>
    <property type="match status" value="1"/>
</dbReference>
<evidence type="ECO:0000256" key="3">
    <source>
        <dbReference type="ARBA" id="ARBA00022448"/>
    </source>
</evidence>
<comment type="similarity">
    <text evidence="2">Belongs to the auxin efflux carrier (TC 2.A.69) family.</text>
</comment>
<dbReference type="EMBL" id="AP021857">
    <property type="protein sequence ID" value="BBO21980.1"/>
    <property type="molecule type" value="Genomic_DNA"/>
</dbReference>